<protein>
    <submittedName>
        <fullName evidence="1">Uncharacterized protein</fullName>
    </submittedName>
</protein>
<reference evidence="1 2" key="1">
    <citation type="submission" date="2019-03" db="EMBL/GenBank/DDBJ databases">
        <title>Single cell metagenomics reveals metabolic interactions within the superorganism composed of flagellate Streblomastix strix and complex community of Bacteroidetes bacteria on its surface.</title>
        <authorList>
            <person name="Treitli S.C."/>
            <person name="Kolisko M."/>
            <person name="Husnik F."/>
            <person name="Keeling P."/>
            <person name="Hampl V."/>
        </authorList>
    </citation>
    <scope>NUCLEOTIDE SEQUENCE [LARGE SCALE GENOMIC DNA]</scope>
    <source>
        <strain evidence="1">ST1C</strain>
    </source>
</reference>
<gene>
    <name evidence="1" type="ORF">EZS28_055466</name>
</gene>
<comment type="caution">
    <text evidence="1">The sequence shown here is derived from an EMBL/GenBank/DDBJ whole genome shotgun (WGS) entry which is preliminary data.</text>
</comment>
<name>A0A5J4Q2N9_9EUKA</name>
<organism evidence="1 2">
    <name type="scientific">Streblomastix strix</name>
    <dbReference type="NCBI Taxonomy" id="222440"/>
    <lineage>
        <taxon>Eukaryota</taxon>
        <taxon>Metamonada</taxon>
        <taxon>Preaxostyla</taxon>
        <taxon>Oxymonadida</taxon>
        <taxon>Streblomastigidae</taxon>
        <taxon>Streblomastix</taxon>
    </lineage>
</organism>
<evidence type="ECO:0000313" key="2">
    <source>
        <dbReference type="Proteomes" id="UP000324800"/>
    </source>
</evidence>
<sequence length="25" mass="3029">PNMKIQRQVEEISQEMEENTRVVIQ</sequence>
<dbReference type="EMBL" id="SNRW01047556">
    <property type="protein sequence ID" value="KAA6315131.1"/>
    <property type="molecule type" value="Genomic_DNA"/>
</dbReference>
<accession>A0A5J4Q2N9</accession>
<dbReference type="Proteomes" id="UP000324800">
    <property type="component" value="Unassembled WGS sequence"/>
</dbReference>
<feature type="non-terminal residue" evidence="1">
    <location>
        <position position="1"/>
    </location>
</feature>
<proteinExistence type="predicted"/>
<evidence type="ECO:0000313" key="1">
    <source>
        <dbReference type="EMBL" id="KAA6315131.1"/>
    </source>
</evidence>
<dbReference type="AlphaFoldDB" id="A0A5J4Q2N9"/>